<dbReference type="AlphaFoldDB" id="B4SAA1"/>
<sequence>MAVIKDTNYRTFPFDIPLFKVVNRYMYYMCIVFFDFGY</sequence>
<dbReference type="Proteomes" id="UP000002724">
    <property type="component" value="Chromosome"/>
</dbReference>
<proteinExistence type="predicted"/>
<evidence type="ECO:0000313" key="2">
    <source>
        <dbReference type="Proteomes" id="UP000002724"/>
    </source>
</evidence>
<dbReference type="HOGENOM" id="CLU_3331266_0_0_10"/>
<keyword evidence="2" id="KW-1185">Reference proteome</keyword>
<name>B4SAA1_PELPB</name>
<evidence type="ECO:0000313" key="1">
    <source>
        <dbReference type="EMBL" id="ACF42367.1"/>
    </source>
</evidence>
<gene>
    <name evidence="1" type="ordered locus">Ppha_0008</name>
</gene>
<protein>
    <submittedName>
        <fullName evidence="1">Uncharacterized protein</fullName>
    </submittedName>
</protein>
<reference evidence="1 2" key="1">
    <citation type="submission" date="2008-06" db="EMBL/GenBank/DDBJ databases">
        <title>Complete sequence of Pelodictyon phaeoclathratiforme BU-1.</title>
        <authorList>
            <consortium name="US DOE Joint Genome Institute"/>
            <person name="Lucas S."/>
            <person name="Copeland A."/>
            <person name="Lapidus A."/>
            <person name="Glavina del Rio T."/>
            <person name="Dalin E."/>
            <person name="Tice H."/>
            <person name="Bruce D."/>
            <person name="Goodwin L."/>
            <person name="Pitluck S."/>
            <person name="Schmutz J."/>
            <person name="Larimer F."/>
            <person name="Land M."/>
            <person name="Hauser L."/>
            <person name="Kyrpides N."/>
            <person name="Mikhailova N."/>
            <person name="Liu Z."/>
            <person name="Li T."/>
            <person name="Zhao F."/>
            <person name="Overmann J."/>
            <person name="Bryant D.A."/>
            <person name="Richardson P."/>
        </authorList>
    </citation>
    <scope>NUCLEOTIDE SEQUENCE [LARGE SCALE GENOMIC DNA]</scope>
    <source>
        <strain evidence="2">DSM 5477 / BU-1</strain>
    </source>
</reference>
<organism evidence="1 2">
    <name type="scientific">Pelodictyon phaeoclathratiforme (strain DSM 5477 / BU-1)</name>
    <dbReference type="NCBI Taxonomy" id="324925"/>
    <lineage>
        <taxon>Bacteria</taxon>
        <taxon>Pseudomonadati</taxon>
        <taxon>Chlorobiota</taxon>
        <taxon>Chlorobiia</taxon>
        <taxon>Chlorobiales</taxon>
        <taxon>Chlorobiaceae</taxon>
        <taxon>Chlorobium/Pelodictyon group</taxon>
        <taxon>Pelodictyon</taxon>
    </lineage>
</organism>
<accession>B4SAA1</accession>
<dbReference type="EMBL" id="CP001110">
    <property type="protein sequence ID" value="ACF42367.1"/>
    <property type="molecule type" value="Genomic_DNA"/>
</dbReference>
<dbReference type="STRING" id="324925.Ppha_0008"/>
<dbReference type="KEGG" id="pph:Ppha_0008"/>